<dbReference type="InterPro" id="IPR032580">
    <property type="entry name" value="SatD"/>
</dbReference>
<dbReference type="KEGG" id="dpf:ON006_07590"/>
<gene>
    <name evidence="1" type="ORF">ON006_07590</name>
</gene>
<accession>A0A9E8NEH5</accession>
<keyword evidence="2" id="KW-1185">Reference proteome</keyword>
<proteinExistence type="predicted"/>
<name>A0A9E8NEH5_9BACT</name>
<evidence type="ECO:0000313" key="1">
    <source>
        <dbReference type="EMBL" id="WAC13813.1"/>
    </source>
</evidence>
<dbReference type="RefSeq" id="WP_244819079.1">
    <property type="nucleotide sequence ID" value="NZ_CP112998.1"/>
</dbReference>
<evidence type="ECO:0000313" key="2">
    <source>
        <dbReference type="Proteomes" id="UP001164653"/>
    </source>
</evidence>
<dbReference type="Pfam" id="PF16264">
    <property type="entry name" value="SatD"/>
    <property type="match status" value="1"/>
</dbReference>
<organism evidence="1 2">
    <name type="scientific">Dyadobacter pollutisoli</name>
    <dbReference type="NCBI Taxonomy" id="2910158"/>
    <lineage>
        <taxon>Bacteria</taxon>
        <taxon>Pseudomonadati</taxon>
        <taxon>Bacteroidota</taxon>
        <taxon>Cytophagia</taxon>
        <taxon>Cytophagales</taxon>
        <taxon>Spirosomataceae</taxon>
        <taxon>Dyadobacter</taxon>
    </lineage>
</organism>
<dbReference type="Proteomes" id="UP001164653">
    <property type="component" value="Chromosome"/>
</dbReference>
<sequence>MKKSRYILMADIINSRKSDQKALMVSFERLVNDINSRHKRHLLSPLTITLGDEFQSVAKSLKSAIEIIFGIEERIIRDQYEFKLRYVLVEGEIDTPINPQIAYGMLGEGLTNARKALIEAKGNKGRFFVEINDTNLGKALNNSLAIYQSLTDNWKAGKDYPLIKDFLTFKDYKKVATETGKTRSQIWKREKSLKINEYIAIKEVIHYLIL</sequence>
<protein>
    <submittedName>
        <fullName evidence="1">SatD family protein</fullName>
    </submittedName>
</protein>
<dbReference type="EMBL" id="CP112998">
    <property type="protein sequence ID" value="WAC13813.1"/>
    <property type="molecule type" value="Genomic_DNA"/>
</dbReference>
<dbReference type="AlphaFoldDB" id="A0A9E8NEH5"/>
<reference evidence="1" key="1">
    <citation type="submission" date="2022-11" db="EMBL/GenBank/DDBJ databases">
        <title>Dyadobacter pollutisoli sp. nov., isolated from plastic dumped soil.</title>
        <authorList>
            <person name="Kim J.M."/>
            <person name="Kim K.R."/>
            <person name="Lee J.K."/>
            <person name="Hao L."/>
            <person name="Jeon C.O."/>
        </authorList>
    </citation>
    <scope>NUCLEOTIDE SEQUENCE</scope>
    <source>
        <strain evidence="1">U1</strain>
    </source>
</reference>